<dbReference type="GeneID" id="4363431"/>
<keyword evidence="1" id="KW-0863">Zinc-finger</keyword>
<dbReference type="InterPro" id="IPR001841">
    <property type="entry name" value="Znf_RING"/>
</dbReference>
<gene>
    <name evidence="4" type="ORF">CRV042</name>
</gene>
<organismHost>
    <name type="scientific">Crocodylus niloticus</name>
    <name type="common">Nile crocodile</name>
    <name type="synonym">African crocodile</name>
    <dbReference type="NCBI Taxonomy" id="8501"/>
</organismHost>
<keyword evidence="5" id="KW-1185">Reference proteome</keyword>
<evidence type="ECO:0000256" key="1">
    <source>
        <dbReference type="PROSITE-ProRule" id="PRU00175"/>
    </source>
</evidence>
<organismHost>
    <name type="scientific">Crocodylus porosus</name>
    <name type="common">Saltwater crocodile</name>
    <name type="synonym">Estuarine crocodile</name>
    <dbReference type="NCBI Taxonomy" id="8502"/>
</organismHost>
<evidence type="ECO:0000256" key="2">
    <source>
        <dbReference type="SAM" id="MobiDB-lite"/>
    </source>
</evidence>
<dbReference type="Gene3D" id="3.30.40.10">
    <property type="entry name" value="Zinc/RING finger domain, C3HC4 (zinc finger)"/>
    <property type="match status" value="1"/>
</dbReference>
<keyword evidence="1" id="KW-0479">Metal-binding</keyword>
<feature type="domain" description="RING-type" evidence="3">
    <location>
        <begin position="370"/>
        <end position="410"/>
    </location>
</feature>
<dbReference type="GO" id="GO:0008270">
    <property type="term" value="F:zinc ion binding"/>
    <property type="evidence" value="ECO:0007669"/>
    <property type="project" value="UniProtKB-KW"/>
</dbReference>
<dbReference type="PROSITE" id="PS50089">
    <property type="entry name" value="ZF_RING_2"/>
    <property type="match status" value="1"/>
</dbReference>
<reference evidence="4 5" key="1">
    <citation type="journal article" date="2006" name="J. Virol.">
        <title>Genome of crocodilepox virus.</title>
        <authorList>
            <person name="Afonso C.L."/>
            <person name="Tulman E.R."/>
            <person name="Delhon G."/>
            <person name="Lu Z."/>
            <person name="Viljoen G.J."/>
            <person name="Wallace D.B."/>
            <person name="Kutish G.F."/>
            <person name="Rock D.L."/>
        </authorList>
    </citation>
    <scope>NUCLEOTIDE SEQUENCE [LARGE SCALE GENOMIC DNA]</scope>
    <source>
        <strain evidence="5">Isolate Crocodylus niloticus/Zimbabwe/Ume/2001</strain>
    </source>
</reference>
<evidence type="ECO:0000259" key="3">
    <source>
        <dbReference type="PROSITE" id="PS50089"/>
    </source>
</evidence>
<organismHost>
    <name type="scientific">Crocodylus johnstoni</name>
    <name type="common">Australian freshwater crocodile</name>
    <dbReference type="NCBI Taxonomy" id="184234"/>
</organismHost>
<proteinExistence type="predicted"/>
<name>Q070K8_CPRVZ</name>
<dbReference type="Proteomes" id="UP000011300">
    <property type="component" value="Segment"/>
</dbReference>
<protein>
    <submittedName>
        <fullName evidence="4">RING-like motif protein</fullName>
    </submittedName>
</protein>
<evidence type="ECO:0000313" key="5">
    <source>
        <dbReference type="Proteomes" id="UP000011300"/>
    </source>
</evidence>
<dbReference type="KEGG" id="vg:4363431"/>
<dbReference type="InterPro" id="IPR013083">
    <property type="entry name" value="Znf_RING/FYVE/PHD"/>
</dbReference>
<accession>Q070K8</accession>
<dbReference type="EMBL" id="DQ356948">
    <property type="protein sequence ID" value="ABJ08933.1"/>
    <property type="molecule type" value="Genomic_DNA"/>
</dbReference>
<sequence>MERFPKHISSVSPGSRGSVAPRVRSATNNANVKKTAGRISGRFEMQILISLLKIDKLGASLATVVMDVRCLTELDAELEQPENNPLSLYRYQRITLAKCCFLENSFVSRTGLMFKTHVAVLGNRPNSGKKTAAVSLAKHNRENPDNPGSIGTRSGTVNLVVMRRQLKANVVFTLIRHLPRWINAVAAVWPGAKFSVYDCQATCDFEPLDFLFVTYCDYRRFADVARGNRFRRVFYYQPQEIMIMSMPRTGDTLVEANFTWVVTSFPQYVVTSRYYGGRSFWPSRNVIAEVADIGLGIEADIVVCCEDDLINIDLRCPVDIRRVRGVEVVTAFSPPVPVRYGNFSTKKKILGHLKVPEARLSDIESHLVECPICTLKRRPRCVILACCFQAVCSDCLAKVYATKPACPFCRSFICPDRVFVVERSSKAELLPLAASEISEHNTCLGNLAVVLDKAAVCMLYVDSRMYQEVRTYLDVEGVECEVMREVASMMGLRYGHLILASRNGSVRQCGSVSSLNEMVVVLKGESAQKKREIESVTNLIVGINKTQAVKVTYLS</sequence>
<evidence type="ECO:0000313" key="4">
    <source>
        <dbReference type="EMBL" id="ABJ08933.1"/>
    </source>
</evidence>
<dbReference type="SUPFAM" id="SSF57850">
    <property type="entry name" value="RING/U-box"/>
    <property type="match status" value="1"/>
</dbReference>
<feature type="region of interest" description="Disordered" evidence="2">
    <location>
        <begin position="1"/>
        <end position="26"/>
    </location>
</feature>
<organism evidence="4 5">
    <name type="scientific">Nile crocodilepox virus (isolate Crocodylus niloticus/Zimbabwe/Ume/2001)</name>
    <name type="common">CRV</name>
    <dbReference type="NCBI Taxonomy" id="1289473"/>
    <lineage>
        <taxon>Viruses</taxon>
        <taxon>Varidnaviria</taxon>
        <taxon>Bamfordvirae</taxon>
        <taxon>Nucleocytoviricota</taxon>
        <taxon>Pokkesviricetes</taxon>
        <taxon>Chitovirales</taxon>
        <taxon>Poxviridae</taxon>
        <taxon>Chordopoxvirinae</taxon>
        <taxon>Crocodylidpoxvirus</taxon>
        <taxon>Crocodylidpoxvirus nilecrocodilepox</taxon>
        <taxon>Nile crocodilepox virus</taxon>
    </lineage>
</organism>
<keyword evidence="1" id="KW-0862">Zinc</keyword>
<dbReference type="RefSeq" id="YP_784233.1">
    <property type="nucleotide sequence ID" value="NC_008030.1"/>
</dbReference>